<dbReference type="EMBL" id="PDCK01000028">
    <property type="protein sequence ID" value="PRQ60864.1"/>
    <property type="molecule type" value="Genomic_DNA"/>
</dbReference>
<accession>A0A2P6SQ92</accession>
<gene>
    <name evidence="1" type="ORF">RchiOBHm_Chr0c31g0501351</name>
</gene>
<reference evidence="1 2" key="1">
    <citation type="journal article" date="2018" name="Nat. Genet.">
        <title>The Rosa genome provides new insights in the design of modern roses.</title>
        <authorList>
            <person name="Bendahmane M."/>
        </authorList>
    </citation>
    <scope>NUCLEOTIDE SEQUENCE [LARGE SCALE GENOMIC DNA]</scope>
    <source>
        <strain evidence="2">cv. Old Blush</strain>
    </source>
</reference>
<name>A0A2P6SQ92_ROSCH</name>
<evidence type="ECO:0000313" key="1">
    <source>
        <dbReference type="EMBL" id="PRQ60864.1"/>
    </source>
</evidence>
<comment type="caution">
    <text evidence="1">The sequence shown here is derived from an EMBL/GenBank/DDBJ whole genome shotgun (WGS) entry which is preliminary data.</text>
</comment>
<evidence type="ECO:0000313" key="2">
    <source>
        <dbReference type="Proteomes" id="UP000238479"/>
    </source>
</evidence>
<keyword evidence="2" id="KW-1185">Reference proteome</keyword>
<proteinExistence type="predicted"/>
<dbReference type="Gramene" id="PRQ60864">
    <property type="protein sequence ID" value="PRQ60864"/>
    <property type="gene ID" value="RchiOBHm_Chr0c31g0501351"/>
</dbReference>
<sequence length="58" mass="6804">MLNRNHHHCHNQVLLVTSKQVENLEVENQSCNQVENLEEENQSCNQVENLEEENQSCN</sequence>
<protein>
    <submittedName>
        <fullName evidence="1">Uncharacterized protein</fullName>
    </submittedName>
</protein>
<dbReference type="Proteomes" id="UP000238479">
    <property type="component" value="Unassembled WGS sequence"/>
</dbReference>
<dbReference type="AlphaFoldDB" id="A0A2P6SQ92"/>
<organism evidence="1 2">
    <name type="scientific">Rosa chinensis</name>
    <name type="common">China rose</name>
    <dbReference type="NCBI Taxonomy" id="74649"/>
    <lineage>
        <taxon>Eukaryota</taxon>
        <taxon>Viridiplantae</taxon>
        <taxon>Streptophyta</taxon>
        <taxon>Embryophyta</taxon>
        <taxon>Tracheophyta</taxon>
        <taxon>Spermatophyta</taxon>
        <taxon>Magnoliopsida</taxon>
        <taxon>eudicotyledons</taxon>
        <taxon>Gunneridae</taxon>
        <taxon>Pentapetalae</taxon>
        <taxon>rosids</taxon>
        <taxon>fabids</taxon>
        <taxon>Rosales</taxon>
        <taxon>Rosaceae</taxon>
        <taxon>Rosoideae</taxon>
        <taxon>Rosoideae incertae sedis</taxon>
        <taxon>Rosa</taxon>
    </lineage>
</organism>